<reference evidence="1" key="1">
    <citation type="submission" date="2015-04" db="UniProtKB">
        <authorList>
            <consortium name="EnsemblPlants"/>
        </authorList>
    </citation>
    <scope>IDENTIFICATION</scope>
</reference>
<dbReference type="AlphaFoldDB" id="A0A0E0E7X1"/>
<dbReference type="Proteomes" id="UP000008021">
    <property type="component" value="Chromosome 7"/>
</dbReference>
<evidence type="ECO:0000313" key="1">
    <source>
        <dbReference type="EnsemblPlants" id="OMERI07G02930.2"/>
    </source>
</evidence>
<organism evidence="1">
    <name type="scientific">Oryza meridionalis</name>
    <dbReference type="NCBI Taxonomy" id="40149"/>
    <lineage>
        <taxon>Eukaryota</taxon>
        <taxon>Viridiplantae</taxon>
        <taxon>Streptophyta</taxon>
        <taxon>Embryophyta</taxon>
        <taxon>Tracheophyta</taxon>
        <taxon>Spermatophyta</taxon>
        <taxon>Magnoliopsida</taxon>
        <taxon>Liliopsida</taxon>
        <taxon>Poales</taxon>
        <taxon>Poaceae</taxon>
        <taxon>BOP clade</taxon>
        <taxon>Oryzoideae</taxon>
        <taxon>Oryzeae</taxon>
        <taxon>Oryzinae</taxon>
        <taxon>Oryza</taxon>
    </lineage>
</organism>
<name>A0A0E0E7X1_9ORYZ</name>
<protein>
    <submittedName>
        <fullName evidence="1">Uncharacterized protein</fullName>
    </submittedName>
</protein>
<proteinExistence type="predicted"/>
<dbReference type="HOGENOM" id="CLU_2577907_0_0_1"/>
<dbReference type="EnsemblPlants" id="OMERI07G02930.2">
    <property type="protein sequence ID" value="OMERI07G02930.2"/>
    <property type="gene ID" value="OMERI07G02930"/>
</dbReference>
<accession>A0A0E0E7X1</accession>
<evidence type="ECO:0000313" key="2">
    <source>
        <dbReference type="Proteomes" id="UP000008021"/>
    </source>
</evidence>
<reference evidence="1" key="2">
    <citation type="submission" date="2018-05" db="EMBL/GenBank/DDBJ databases">
        <title>OmerRS3 (Oryza meridionalis Reference Sequence Version 3).</title>
        <authorList>
            <person name="Zhang J."/>
            <person name="Kudrna D."/>
            <person name="Lee S."/>
            <person name="Talag J."/>
            <person name="Welchert J."/>
            <person name="Wing R.A."/>
        </authorList>
    </citation>
    <scope>NUCLEOTIDE SEQUENCE [LARGE SCALE GENOMIC DNA]</scope>
    <source>
        <strain evidence="1">cv. OR44</strain>
    </source>
</reference>
<dbReference type="Gramene" id="OMERI07G02930.2">
    <property type="protein sequence ID" value="OMERI07G02930.2"/>
    <property type="gene ID" value="OMERI07G02930"/>
</dbReference>
<keyword evidence="2" id="KW-1185">Reference proteome</keyword>
<sequence>MATPTWTSGRAVHPWAMGRGPRAYSVVGPRPRLWARPLTRIQAQPDISANPLRRLQIQELQTLAFHLRAAAAMAMDPRPVM</sequence>